<organism evidence="1 2">
    <name type="scientific">Microvirga puerhi</name>
    <dbReference type="NCBI Taxonomy" id="2876078"/>
    <lineage>
        <taxon>Bacteria</taxon>
        <taxon>Pseudomonadati</taxon>
        <taxon>Pseudomonadota</taxon>
        <taxon>Alphaproteobacteria</taxon>
        <taxon>Hyphomicrobiales</taxon>
        <taxon>Methylobacteriaceae</taxon>
        <taxon>Microvirga</taxon>
    </lineage>
</organism>
<dbReference type="RefSeq" id="WP_224316408.1">
    <property type="nucleotide sequence ID" value="NZ_JAIRBM010000035.1"/>
</dbReference>
<dbReference type="Gene3D" id="3.40.50.2000">
    <property type="entry name" value="Glycogen Phosphorylase B"/>
    <property type="match status" value="1"/>
</dbReference>
<evidence type="ECO:0000313" key="1">
    <source>
        <dbReference type="EMBL" id="MBZ6079392.1"/>
    </source>
</evidence>
<protein>
    <submittedName>
        <fullName evidence="1">DUF354 domain-containing protein</fullName>
    </submittedName>
</protein>
<evidence type="ECO:0000313" key="2">
    <source>
        <dbReference type="Proteomes" id="UP000704176"/>
    </source>
</evidence>
<sequence>MRIWFDLSNSPHVNMFSALLRDLQEEGHQVVITCRPLANTIDLLKLEAIEFTVVGDHYGKRFLRKALGFPIRVAQLRNHLAHEGLDAAVSQSSFHSPITSRLLGVPAIYMNDNEHALGNVPAFLAAKRILVPEYLRMDKVKRQGASAKKVRQYPGVKEGLYLWRLADELDRLPTAEVKNRPSIYIRPEPWTAQYYRGRTNFLDDVIMALSAVADVTVLPRGKEQALHYKDQKFKGVTLVTGARAIQQIARDCDLFIGAGGTMTREMAVLGIPTISVYQDELLDVDQHLLQIGAFIHEPELSIASALSHVETATKQGKRRELLEKGRLAYDLLKSEILDLHS</sequence>
<dbReference type="EMBL" id="JAIRBM010000035">
    <property type="protein sequence ID" value="MBZ6079392.1"/>
    <property type="molecule type" value="Genomic_DNA"/>
</dbReference>
<reference evidence="1 2" key="1">
    <citation type="submission" date="2021-09" db="EMBL/GenBank/DDBJ databases">
        <title>The complete genome sequence of a new microorganism.</title>
        <authorList>
            <person name="Zi Z."/>
        </authorList>
    </citation>
    <scope>NUCLEOTIDE SEQUENCE [LARGE SCALE GENOMIC DNA]</scope>
    <source>
        <strain evidence="1 2">WGZ8</strain>
    </source>
</reference>
<dbReference type="Pfam" id="PF04007">
    <property type="entry name" value="DUF354"/>
    <property type="match status" value="1"/>
</dbReference>
<comment type="caution">
    <text evidence="1">The sequence shown here is derived from an EMBL/GenBank/DDBJ whole genome shotgun (WGS) entry which is preliminary data.</text>
</comment>
<dbReference type="SUPFAM" id="SSF53756">
    <property type="entry name" value="UDP-Glycosyltransferase/glycogen phosphorylase"/>
    <property type="match status" value="1"/>
</dbReference>
<gene>
    <name evidence="1" type="ORF">K9B37_24355</name>
</gene>
<dbReference type="Proteomes" id="UP000704176">
    <property type="component" value="Unassembled WGS sequence"/>
</dbReference>
<dbReference type="InterPro" id="IPR007152">
    <property type="entry name" value="DUF354"/>
</dbReference>
<proteinExistence type="predicted"/>
<name>A0ABS7VWX4_9HYPH</name>
<keyword evidence="2" id="KW-1185">Reference proteome</keyword>
<dbReference type="PANTHER" id="PTHR39662:SF1">
    <property type="entry name" value="DUF354 DOMAIN-CONTAINING PROTEIN"/>
    <property type="match status" value="1"/>
</dbReference>
<accession>A0ABS7VWX4</accession>
<dbReference type="PANTHER" id="PTHR39662">
    <property type="entry name" value="DUF354 DOMAIN-CONTAINING PROTEIN-RELATED"/>
    <property type="match status" value="1"/>
</dbReference>